<keyword evidence="2" id="KW-1185">Reference proteome</keyword>
<name>A0ACD3Z612_FUSSC</name>
<evidence type="ECO:0000313" key="2">
    <source>
        <dbReference type="Proteomes" id="UP000830768"/>
    </source>
</evidence>
<evidence type="ECO:0000313" key="1">
    <source>
        <dbReference type="EMBL" id="UPK96291.1"/>
    </source>
</evidence>
<dbReference type="EMBL" id="CP090035">
    <property type="protein sequence ID" value="UPK96291.1"/>
    <property type="molecule type" value="Genomic_DNA"/>
</dbReference>
<sequence>MTAYATNLAQDSEHLSNVRKRYAEEARKRLRPEGSAQFIQLTETENKRLNALVEDPWADHGALNAQDQPIKQHDLHKFFILGSGFGGLQFAVRLIEKGIATADDIRLADAAGGFGGTWYWNRFPGLHCDVESYIYLPLLEETGYIPTHKYAPGDEIRLHAERIAAQWKLKNKALFRSDVKSVEWDDKAQLWNIKLTQRRGPLTPKIDIEFRAEYVYLAAGVLTKPQIPDIPGLLSFSGSIFHTARWNYKVSGGSPTNQTLDGLRNKKVGIVGTAATAVGVIPQVAKYAGELYVFQRTPACVNPRGQHPTDSVDFEKTVATGSGWQFKRQTNFATFVNNAAEPGTANLVGDAWTTMPGYSAVVGSPNYGSVDPAPENLAQHVANFHALDLPHMEDVRTRVENIVQDDDTAEKLKPWYPSWCKRPTFSDAYLQVFNQSNVHLIDTDGRGPSRATEKGLVVGDKEYPLDIIIFGTGYKTPASSLGSPTSRTGVSIIGREGLPLDDKWQANGPATLHGYATNGFPNLFFSSSNQATQTGNNVFMLGLIADHITYMISQAQERVGPGQRPIIEVTSRAEQAHTDEILKRAPYYSALAGCTPGYFNGHGEASRVTDPDEKRKRAKASAWGEGTQSFMDYIEGWRNEGSLDGLAITPAVDLSGKGGGLLSKL</sequence>
<proteinExistence type="predicted"/>
<protein>
    <submittedName>
        <fullName evidence="1">Uncharacterized protein</fullName>
    </submittedName>
</protein>
<gene>
    <name evidence="1" type="ORF">LCI18_007226</name>
</gene>
<reference evidence="1" key="1">
    <citation type="submission" date="2021-11" db="EMBL/GenBank/DDBJ databases">
        <title>Fusarium solani-melongenae Genome sequencing and assembly.</title>
        <authorList>
            <person name="Xie S."/>
            <person name="Huang L."/>
            <person name="Zhang X."/>
        </authorList>
    </citation>
    <scope>NUCLEOTIDE SEQUENCE</scope>
    <source>
        <strain evidence="1">CRI 24-3</strain>
    </source>
</reference>
<dbReference type="Proteomes" id="UP000830768">
    <property type="component" value="Chromosome 6"/>
</dbReference>
<accession>A0ACD3Z612</accession>
<organism evidence="1 2">
    <name type="scientific">Fusarium solani subsp. cucurbitae</name>
    <name type="common">Neocosmosporum cucurbitae</name>
    <dbReference type="NCBI Taxonomy" id="2747967"/>
    <lineage>
        <taxon>Eukaryota</taxon>
        <taxon>Fungi</taxon>
        <taxon>Dikarya</taxon>
        <taxon>Ascomycota</taxon>
        <taxon>Pezizomycotina</taxon>
        <taxon>Sordariomycetes</taxon>
        <taxon>Hypocreomycetidae</taxon>
        <taxon>Hypocreales</taxon>
        <taxon>Nectriaceae</taxon>
        <taxon>Fusarium</taxon>
        <taxon>Fusarium solani species complex</taxon>
    </lineage>
</organism>